<protein>
    <recommendedName>
        <fullName evidence="6">Prohibitin</fullName>
    </recommendedName>
</protein>
<name>K3WSM9_GLOUD</name>
<feature type="domain" description="Band 7" evidence="7">
    <location>
        <begin position="44"/>
        <end position="205"/>
    </location>
</feature>
<reference evidence="8" key="3">
    <citation type="submission" date="2015-02" db="UniProtKB">
        <authorList>
            <consortium name="EnsemblProtists"/>
        </authorList>
    </citation>
    <scope>IDENTIFICATION</scope>
    <source>
        <strain evidence="8">DAOM BR144</strain>
    </source>
</reference>
<evidence type="ECO:0000256" key="6">
    <source>
        <dbReference type="RuleBase" id="RU366048"/>
    </source>
</evidence>
<proteinExistence type="inferred from homology"/>
<dbReference type="HOGENOM" id="CLU_047969_0_2_1"/>
<dbReference type="SMART" id="SM00244">
    <property type="entry name" value="PHB"/>
    <property type="match status" value="1"/>
</dbReference>
<evidence type="ECO:0000256" key="3">
    <source>
        <dbReference type="ARBA" id="ARBA00022792"/>
    </source>
</evidence>
<dbReference type="AlphaFoldDB" id="K3WSM9"/>
<dbReference type="FunFam" id="3.30.479.30:FF:000001">
    <property type="entry name" value="Prohibitin 2"/>
    <property type="match status" value="1"/>
</dbReference>
<dbReference type="GO" id="GO:0007005">
    <property type="term" value="P:mitochondrion organization"/>
    <property type="evidence" value="ECO:0007669"/>
    <property type="project" value="TreeGrafter"/>
</dbReference>
<dbReference type="STRING" id="431595.K3WSM9"/>
<organism evidence="8 9">
    <name type="scientific">Globisporangium ultimum (strain ATCC 200006 / CBS 805.95 / DAOM BR144)</name>
    <name type="common">Pythium ultimum</name>
    <dbReference type="NCBI Taxonomy" id="431595"/>
    <lineage>
        <taxon>Eukaryota</taxon>
        <taxon>Sar</taxon>
        <taxon>Stramenopiles</taxon>
        <taxon>Oomycota</taxon>
        <taxon>Peronosporomycetes</taxon>
        <taxon>Pythiales</taxon>
        <taxon>Pythiaceae</taxon>
        <taxon>Globisporangium</taxon>
    </lineage>
</organism>
<evidence type="ECO:0000256" key="5">
    <source>
        <dbReference type="ARBA" id="ARBA00023136"/>
    </source>
</evidence>
<keyword evidence="4" id="KW-0496">Mitochondrion</keyword>
<dbReference type="VEuPathDB" id="FungiDB:PYU1_G007957"/>
<dbReference type="InterPro" id="IPR001107">
    <property type="entry name" value="Band_7"/>
</dbReference>
<dbReference type="FunCoup" id="K3WSM9">
    <property type="interactions" value="419"/>
</dbReference>
<accession>K3WSM9</accession>
<evidence type="ECO:0000256" key="1">
    <source>
        <dbReference type="ARBA" id="ARBA00004273"/>
    </source>
</evidence>
<dbReference type="PANTHER" id="PTHR23222">
    <property type="entry name" value="PROHIBITIN"/>
    <property type="match status" value="1"/>
</dbReference>
<keyword evidence="3 6" id="KW-0999">Mitochondrion inner membrane</keyword>
<evidence type="ECO:0000256" key="2">
    <source>
        <dbReference type="ARBA" id="ARBA00009658"/>
    </source>
</evidence>
<comment type="similarity">
    <text evidence="2 6">Belongs to the prohibitin family.</text>
</comment>
<dbReference type="InterPro" id="IPR036013">
    <property type="entry name" value="Band_7/SPFH_dom_sf"/>
</dbReference>
<comment type="subcellular location">
    <subcellularLocation>
        <location evidence="1 6">Mitochondrion inner membrane</location>
    </subcellularLocation>
</comment>
<evidence type="ECO:0000256" key="4">
    <source>
        <dbReference type="ARBA" id="ARBA00023128"/>
    </source>
</evidence>
<dbReference type="GO" id="GO:0005743">
    <property type="term" value="C:mitochondrial inner membrane"/>
    <property type="evidence" value="ECO:0007669"/>
    <property type="project" value="UniProtKB-SubCell"/>
</dbReference>
<evidence type="ECO:0000313" key="8">
    <source>
        <dbReference type="EnsemblProtists" id="PYU1_T007973"/>
    </source>
</evidence>
<dbReference type="InterPro" id="IPR000163">
    <property type="entry name" value="Prohibitin"/>
</dbReference>
<dbReference type="EMBL" id="GL376617">
    <property type="status" value="NOT_ANNOTATED_CDS"/>
    <property type="molecule type" value="Genomic_DNA"/>
</dbReference>
<dbReference type="EnsemblProtists" id="PYU1_T007973">
    <property type="protein sequence ID" value="PYU1_T007973"/>
    <property type="gene ID" value="PYU1_G007957"/>
</dbReference>
<dbReference type="Pfam" id="PF01145">
    <property type="entry name" value="Band_7"/>
    <property type="match status" value="1"/>
</dbReference>
<keyword evidence="9" id="KW-1185">Reference proteome</keyword>
<dbReference type="PANTHER" id="PTHR23222:SF1">
    <property type="entry name" value="PROHIBITIN-2"/>
    <property type="match status" value="1"/>
</dbReference>
<dbReference type="PRINTS" id="PR00679">
    <property type="entry name" value="PROHIBITIN"/>
</dbReference>
<dbReference type="SUPFAM" id="SSF117892">
    <property type="entry name" value="Band 7/SPFH domain"/>
    <property type="match status" value="1"/>
</dbReference>
<keyword evidence="5" id="KW-0472">Membrane</keyword>
<dbReference type="eggNOG" id="KOG3090">
    <property type="taxonomic scope" value="Eukaryota"/>
</dbReference>
<reference evidence="9" key="2">
    <citation type="submission" date="2010-04" db="EMBL/GenBank/DDBJ databases">
        <authorList>
            <person name="Buell R."/>
            <person name="Hamilton J."/>
            <person name="Hostetler J."/>
        </authorList>
    </citation>
    <scope>NUCLEOTIDE SEQUENCE [LARGE SCALE GENOMIC DNA]</scope>
    <source>
        <strain evidence="9">DAOM:BR144</strain>
    </source>
</reference>
<dbReference type="CDD" id="cd03401">
    <property type="entry name" value="SPFH_prohibitin"/>
    <property type="match status" value="1"/>
</dbReference>
<evidence type="ECO:0000259" key="7">
    <source>
        <dbReference type="SMART" id="SM00244"/>
    </source>
</evidence>
<sequence length="299" mass="33358">MDKGKQAMENMKNIKMPQGAGRPALALVQFAAFAGAATYGVYHSIYNVPAGHRAVVYSRLDGVGPAVMEQGTHFVVPWVQRPIIFDVRTRPRTYASLTGTKDLQMINISIRVLSKPDRGRLQWIYTHLGLDYDEKVLPSIVNEVAKQVVAQFTAAELIYQRDHVSRLIAQRLEQRAGRFAILLEDVSIIHLTFGQEYTAAIEAKQVAQQDAERARFVVERALQEKKSTIIRAQGVSKSAELVGEAIKNNPAFVQLRRIDSAKEIATVISRSANKVYLNSDSLLLNLIHDSTGNNNYTKK</sequence>
<evidence type="ECO:0000313" key="9">
    <source>
        <dbReference type="Proteomes" id="UP000019132"/>
    </source>
</evidence>
<dbReference type="OMA" id="NEGTHFQ"/>
<dbReference type="Proteomes" id="UP000019132">
    <property type="component" value="Unassembled WGS sequence"/>
</dbReference>
<dbReference type="Gene3D" id="3.30.479.30">
    <property type="entry name" value="Band 7 domain"/>
    <property type="match status" value="1"/>
</dbReference>
<dbReference type="InParanoid" id="K3WSM9"/>
<reference evidence="9" key="1">
    <citation type="journal article" date="2010" name="Genome Biol.">
        <title>Genome sequence of the necrotrophic plant pathogen Pythium ultimum reveals original pathogenicity mechanisms and effector repertoire.</title>
        <authorList>
            <person name="Levesque C.A."/>
            <person name="Brouwer H."/>
            <person name="Cano L."/>
            <person name="Hamilton J.P."/>
            <person name="Holt C."/>
            <person name="Huitema E."/>
            <person name="Raffaele S."/>
            <person name="Robideau G.P."/>
            <person name="Thines M."/>
            <person name="Win J."/>
            <person name="Zerillo M.M."/>
            <person name="Beakes G.W."/>
            <person name="Boore J.L."/>
            <person name="Busam D."/>
            <person name="Dumas B."/>
            <person name="Ferriera S."/>
            <person name="Fuerstenberg S.I."/>
            <person name="Gachon C.M."/>
            <person name="Gaulin E."/>
            <person name="Govers F."/>
            <person name="Grenville-Briggs L."/>
            <person name="Horner N."/>
            <person name="Hostetler J."/>
            <person name="Jiang R.H."/>
            <person name="Johnson J."/>
            <person name="Krajaejun T."/>
            <person name="Lin H."/>
            <person name="Meijer H.J."/>
            <person name="Moore B."/>
            <person name="Morris P."/>
            <person name="Phuntmart V."/>
            <person name="Puiu D."/>
            <person name="Shetty J."/>
            <person name="Stajich J.E."/>
            <person name="Tripathy S."/>
            <person name="Wawra S."/>
            <person name="van West P."/>
            <person name="Whitty B.R."/>
            <person name="Coutinho P.M."/>
            <person name="Henrissat B."/>
            <person name="Martin F."/>
            <person name="Thomas P.D."/>
            <person name="Tyler B.M."/>
            <person name="De Vries R.P."/>
            <person name="Kamoun S."/>
            <person name="Yandell M."/>
            <person name="Tisserat N."/>
            <person name="Buell C.R."/>
        </authorList>
    </citation>
    <scope>NUCLEOTIDE SEQUENCE</scope>
    <source>
        <strain evidence="9">DAOM:BR144</strain>
    </source>
</reference>